<reference evidence="1" key="1">
    <citation type="submission" date="2014-09" db="EMBL/GenBank/DDBJ databases">
        <authorList>
            <person name="Magalhaes I.L.F."/>
            <person name="Oliveira U."/>
            <person name="Santos F.R."/>
            <person name="Vidigal T.H.D.A."/>
            <person name="Brescovit A.D."/>
            <person name="Santos A.J."/>
        </authorList>
    </citation>
    <scope>NUCLEOTIDE SEQUENCE</scope>
    <source>
        <tissue evidence="1">Shoot tissue taken approximately 20 cm above the soil surface</tissue>
    </source>
</reference>
<sequence length="16" mass="1785">MTNCGHHEGKESGFHN</sequence>
<organism evidence="1">
    <name type="scientific">Arundo donax</name>
    <name type="common">Giant reed</name>
    <name type="synonym">Donax arundinaceus</name>
    <dbReference type="NCBI Taxonomy" id="35708"/>
    <lineage>
        <taxon>Eukaryota</taxon>
        <taxon>Viridiplantae</taxon>
        <taxon>Streptophyta</taxon>
        <taxon>Embryophyta</taxon>
        <taxon>Tracheophyta</taxon>
        <taxon>Spermatophyta</taxon>
        <taxon>Magnoliopsida</taxon>
        <taxon>Liliopsida</taxon>
        <taxon>Poales</taxon>
        <taxon>Poaceae</taxon>
        <taxon>PACMAD clade</taxon>
        <taxon>Arundinoideae</taxon>
        <taxon>Arundineae</taxon>
        <taxon>Arundo</taxon>
    </lineage>
</organism>
<proteinExistence type="predicted"/>
<evidence type="ECO:0000313" key="1">
    <source>
        <dbReference type="EMBL" id="JAD73405.1"/>
    </source>
</evidence>
<dbReference type="AlphaFoldDB" id="A0A0A9CJ30"/>
<reference evidence="1" key="2">
    <citation type="journal article" date="2015" name="Data Brief">
        <title>Shoot transcriptome of the giant reed, Arundo donax.</title>
        <authorList>
            <person name="Barrero R.A."/>
            <person name="Guerrero F.D."/>
            <person name="Moolhuijzen P."/>
            <person name="Goolsby J.A."/>
            <person name="Tidwell J."/>
            <person name="Bellgard S.E."/>
            <person name="Bellgard M.I."/>
        </authorList>
    </citation>
    <scope>NUCLEOTIDE SEQUENCE</scope>
    <source>
        <tissue evidence="1">Shoot tissue taken approximately 20 cm above the soil surface</tissue>
    </source>
</reference>
<name>A0A0A9CJ30_ARUDO</name>
<accession>A0A0A9CJ30</accession>
<protein>
    <submittedName>
        <fullName evidence="1">Uncharacterized protein</fullName>
    </submittedName>
</protein>
<dbReference type="EMBL" id="GBRH01224490">
    <property type="protein sequence ID" value="JAD73405.1"/>
    <property type="molecule type" value="Transcribed_RNA"/>
</dbReference>